<evidence type="ECO:0000256" key="8">
    <source>
        <dbReference type="ARBA" id="ARBA00023014"/>
    </source>
</evidence>
<feature type="binding site" evidence="11">
    <location>
        <position position="354"/>
    </location>
    <ligand>
        <name>S-adenosyl-L-methionine</name>
        <dbReference type="ChEBI" id="CHEBI:59789"/>
    </ligand>
</feature>
<keyword evidence="6 11" id="KW-0479">Metal-binding</keyword>
<gene>
    <name evidence="11" type="primary">rlmD</name>
    <name evidence="15" type="ORF">C8D97_1155</name>
</gene>
<dbReference type="SUPFAM" id="SSF53335">
    <property type="entry name" value="S-adenosyl-L-methionine-dependent methyltransferases"/>
    <property type="match status" value="1"/>
</dbReference>
<dbReference type="InterPro" id="IPR029063">
    <property type="entry name" value="SAM-dependent_MTases_sf"/>
</dbReference>
<feature type="domain" description="TRAM" evidence="14">
    <location>
        <begin position="7"/>
        <end position="66"/>
    </location>
</feature>
<name>A0A316FBQ6_9GAMM</name>
<keyword evidence="2 11" id="KW-0698">rRNA processing</keyword>
<dbReference type="InterPro" id="IPR030390">
    <property type="entry name" value="MeTrfase_TrmA_AS"/>
</dbReference>
<feature type="binding site" evidence="11 12">
    <location>
        <position position="306"/>
    </location>
    <ligand>
        <name>S-adenosyl-L-methionine</name>
        <dbReference type="ChEBI" id="CHEBI:59789"/>
    </ligand>
</feature>
<dbReference type="InterPro" id="IPR010280">
    <property type="entry name" value="U5_MeTrfase_fam"/>
</dbReference>
<dbReference type="InterPro" id="IPR012340">
    <property type="entry name" value="NA-bd_OB-fold"/>
</dbReference>
<dbReference type="GO" id="GO:0070475">
    <property type="term" value="P:rRNA base methylation"/>
    <property type="evidence" value="ECO:0007669"/>
    <property type="project" value="TreeGrafter"/>
</dbReference>
<dbReference type="PROSITE" id="PS01231">
    <property type="entry name" value="TRMA_2"/>
    <property type="match status" value="1"/>
</dbReference>
<keyword evidence="7 11" id="KW-0408">Iron</keyword>
<evidence type="ECO:0000256" key="11">
    <source>
        <dbReference type="HAMAP-Rule" id="MF_01010"/>
    </source>
</evidence>
<dbReference type="HAMAP" id="MF_01010">
    <property type="entry name" value="23SrRNA_methyltr_RlmD"/>
    <property type="match status" value="1"/>
</dbReference>
<dbReference type="AlphaFoldDB" id="A0A316FBQ6"/>
<keyword evidence="4 11" id="KW-0808">Transferase</keyword>
<keyword evidence="16" id="KW-1185">Reference proteome</keyword>
<feature type="active site" description="Nucleophile" evidence="11 12">
    <location>
        <position position="401"/>
    </location>
</feature>
<dbReference type="InterPro" id="IPR002792">
    <property type="entry name" value="TRAM_dom"/>
</dbReference>
<feature type="active site" evidence="13">
    <location>
        <position position="401"/>
    </location>
</feature>
<protein>
    <recommendedName>
        <fullName evidence="11">23S rRNA (uracil(1939)-C(5))-methyltransferase RlmD</fullName>
        <ecNumber evidence="11">2.1.1.190</ecNumber>
    </recommendedName>
    <alternativeName>
        <fullName evidence="11">23S rRNA(m5U1939)-methyltransferase</fullName>
    </alternativeName>
</protein>
<evidence type="ECO:0000256" key="2">
    <source>
        <dbReference type="ARBA" id="ARBA00022552"/>
    </source>
</evidence>
<dbReference type="PROSITE" id="PS50926">
    <property type="entry name" value="TRAM"/>
    <property type="match status" value="1"/>
</dbReference>
<comment type="function">
    <text evidence="10 11">Catalyzes the formation of 5-methyl-uridine at position 1939 (m5U1939) in 23S rRNA.</text>
</comment>
<dbReference type="GO" id="GO:0070041">
    <property type="term" value="F:rRNA (uridine-C5-)-methyltransferase activity"/>
    <property type="evidence" value="ECO:0007669"/>
    <property type="project" value="UniProtKB-UniRule"/>
</dbReference>
<keyword evidence="3 11" id="KW-0489">Methyltransferase</keyword>
<dbReference type="PROSITE" id="PS51687">
    <property type="entry name" value="SAM_MT_RNA_M5U"/>
    <property type="match status" value="1"/>
</dbReference>
<dbReference type="SUPFAM" id="SSF50249">
    <property type="entry name" value="Nucleic acid-binding proteins"/>
    <property type="match status" value="1"/>
</dbReference>
<evidence type="ECO:0000256" key="6">
    <source>
        <dbReference type="ARBA" id="ARBA00022723"/>
    </source>
</evidence>
<reference evidence="15 16" key="1">
    <citation type="submission" date="2018-05" db="EMBL/GenBank/DDBJ databases">
        <title>Genomic Encyclopedia of Type Strains, Phase IV (KMG-IV): sequencing the most valuable type-strain genomes for metagenomic binning, comparative biology and taxonomic classification.</title>
        <authorList>
            <person name="Goeker M."/>
        </authorList>
    </citation>
    <scope>NUCLEOTIDE SEQUENCE [LARGE SCALE GENOMIC DNA]</scope>
    <source>
        <strain evidence="15 16">DSM 25350</strain>
    </source>
</reference>
<comment type="caution">
    <text evidence="15">The sequence shown here is derived from an EMBL/GenBank/DDBJ whole genome shotgun (WGS) entry which is preliminary data.</text>
</comment>
<feature type="binding site" evidence="11">
    <location>
        <position position="88"/>
    </location>
    <ligand>
        <name>[4Fe-4S] cluster</name>
        <dbReference type="ChEBI" id="CHEBI:49883"/>
    </ligand>
</feature>
<sequence length="444" mass="50267">MAKRRRRKPVPQEPVEISIEKLSHEGRGIGHIEGKTVFVDGALPGERVMMKYAMTRGKFDEGYAIEVLEAADNRVPAPCQHFDMCGGCSLQHMDSEAQIEFKQSILAEHFKHFGDIEPDSWLPSLQADTLGYRKKARLGVRWVSKKESCLVGFREKRSNFLAEIESCEVLYDKVSDLIMPLRELIGGMDAKQSTPQIELAAGDDKLAFVIRHMEAMTEADNAKWLDFAQQNDIDLYYQSKGPKTVHKVWPEDNNERLSYQLPEFNVELNFHPMDFTQVNSSINRKMVSLALSLLEPEKNERVLDLFCGLGNFTIPLATVADKVIGVEGVDTMVERGYENAKHNNLTNVDFYQADLQQDFSEKSWAKEGFDKILIDPPRSGAKDVVEYLPKFGAKRIVYVSCNPSTLARDAGIMKQQGYHLTKAGVMDMFPHTAHVESIAVFEKR</sequence>
<dbReference type="CDD" id="cd02440">
    <property type="entry name" value="AdoMet_MTases"/>
    <property type="match status" value="1"/>
</dbReference>
<evidence type="ECO:0000256" key="1">
    <source>
        <dbReference type="ARBA" id="ARBA00022485"/>
    </source>
</evidence>
<comment type="catalytic activity">
    <reaction evidence="9 11">
        <text>uridine(1939) in 23S rRNA + S-adenosyl-L-methionine = 5-methyluridine(1939) in 23S rRNA + S-adenosyl-L-homocysteine + H(+)</text>
        <dbReference type="Rhea" id="RHEA:42908"/>
        <dbReference type="Rhea" id="RHEA-COMP:10278"/>
        <dbReference type="Rhea" id="RHEA-COMP:10279"/>
        <dbReference type="ChEBI" id="CHEBI:15378"/>
        <dbReference type="ChEBI" id="CHEBI:57856"/>
        <dbReference type="ChEBI" id="CHEBI:59789"/>
        <dbReference type="ChEBI" id="CHEBI:65315"/>
        <dbReference type="ChEBI" id="CHEBI:74447"/>
        <dbReference type="EC" id="2.1.1.190"/>
    </reaction>
</comment>
<evidence type="ECO:0000256" key="12">
    <source>
        <dbReference type="PROSITE-ProRule" id="PRU01024"/>
    </source>
</evidence>
<keyword evidence="8 11" id="KW-0411">Iron-sulfur</keyword>
<evidence type="ECO:0000256" key="10">
    <source>
        <dbReference type="ARBA" id="ARBA00059995"/>
    </source>
</evidence>
<dbReference type="OrthoDB" id="9804590at2"/>
<dbReference type="InterPro" id="IPR001566">
    <property type="entry name" value="23S_rRNA_MeTrfase_RlmD"/>
</dbReference>
<feature type="binding site" evidence="11 12">
    <location>
        <position position="277"/>
    </location>
    <ligand>
        <name>S-adenosyl-L-methionine</name>
        <dbReference type="ChEBI" id="CHEBI:59789"/>
    </ligand>
</feature>
<dbReference type="Gene3D" id="2.40.50.140">
    <property type="entry name" value="Nucleic acid-binding proteins"/>
    <property type="match status" value="1"/>
</dbReference>
<dbReference type="RefSeq" id="WP_109764966.1">
    <property type="nucleotide sequence ID" value="NZ_QGGU01000015.1"/>
</dbReference>
<keyword evidence="5 11" id="KW-0949">S-adenosyl-L-methionine</keyword>
<dbReference type="GO" id="GO:0051539">
    <property type="term" value="F:4 iron, 4 sulfur cluster binding"/>
    <property type="evidence" value="ECO:0007669"/>
    <property type="project" value="UniProtKB-KW"/>
</dbReference>
<evidence type="ECO:0000256" key="5">
    <source>
        <dbReference type="ARBA" id="ARBA00022691"/>
    </source>
</evidence>
<dbReference type="Gene3D" id="3.40.50.150">
    <property type="entry name" value="Vaccinia Virus protein VP39"/>
    <property type="match status" value="1"/>
</dbReference>
<feature type="binding site" evidence="11">
    <location>
        <position position="85"/>
    </location>
    <ligand>
        <name>[4Fe-4S] cluster</name>
        <dbReference type="ChEBI" id="CHEBI:49883"/>
    </ligand>
</feature>
<dbReference type="PANTHER" id="PTHR11061:SF49">
    <property type="entry name" value="23S RRNA (URACIL(1939)-C(5))-METHYLTRANSFERASE RLMD"/>
    <property type="match status" value="1"/>
</dbReference>
<comment type="similarity">
    <text evidence="11">Belongs to the class I-like SAM-binding methyltransferase superfamily. RNA M5U methyltransferase family. RlmD subfamily.</text>
</comment>
<feature type="binding site" evidence="11">
    <location>
        <position position="311"/>
    </location>
    <ligand>
        <name>S-adenosyl-L-methionine</name>
        <dbReference type="ChEBI" id="CHEBI:59789"/>
    </ligand>
</feature>
<dbReference type="GO" id="GO:0003723">
    <property type="term" value="F:RNA binding"/>
    <property type="evidence" value="ECO:0007669"/>
    <property type="project" value="InterPro"/>
</dbReference>
<dbReference type="InterPro" id="IPR030391">
    <property type="entry name" value="MeTrfase_TrmA_CS"/>
</dbReference>
<feature type="binding site" evidence="11">
    <location>
        <position position="79"/>
    </location>
    <ligand>
        <name>[4Fe-4S] cluster</name>
        <dbReference type="ChEBI" id="CHEBI:49883"/>
    </ligand>
</feature>
<dbReference type="NCBIfam" id="NF009639">
    <property type="entry name" value="PRK13168.1"/>
    <property type="match status" value="1"/>
</dbReference>
<dbReference type="GO" id="GO:0005506">
    <property type="term" value="F:iron ion binding"/>
    <property type="evidence" value="ECO:0007669"/>
    <property type="project" value="UniProtKB-UniRule"/>
</dbReference>
<dbReference type="EC" id="2.1.1.190" evidence="11"/>
<dbReference type="FunFam" id="3.40.50.150:FF:000009">
    <property type="entry name" value="23S rRNA (Uracil(1939)-C(5))-methyltransferase RlmD"/>
    <property type="match status" value="1"/>
</dbReference>
<dbReference type="Gene3D" id="2.40.50.1070">
    <property type="match status" value="1"/>
</dbReference>
<dbReference type="Pfam" id="PF01938">
    <property type="entry name" value="TRAM"/>
    <property type="match status" value="1"/>
</dbReference>
<evidence type="ECO:0000313" key="16">
    <source>
        <dbReference type="Proteomes" id="UP000245790"/>
    </source>
</evidence>
<evidence type="ECO:0000256" key="3">
    <source>
        <dbReference type="ARBA" id="ARBA00022603"/>
    </source>
</evidence>
<dbReference type="Pfam" id="PF05958">
    <property type="entry name" value="tRNA_U5-meth_tr"/>
    <property type="match status" value="1"/>
</dbReference>
<feature type="binding site" evidence="11 12">
    <location>
        <position position="375"/>
    </location>
    <ligand>
        <name>S-adenosyl-L-methionine</name>
        <dbReference type="ChEBI" id="CHEBI:59789"/>
    </ligand>
</feature>
<evidence type="ECO:0000256" key="4">
    <source>
        <dbReference type="ARBA" id="ARBA00022679"/>
    </source>
</evidence>
<proteinExistence type="inferred from homology"/>
<organism evidence="15 16">
    <name type="scientific">Pleionea mediterranea</name>
    <dbReference type="NCBI Taxonomy" id="523701"/>
    <lineage>
        <taxon>Bacteria</taxon>
        <taxon>Pseudomonadati</taxon>
        <taxon>Pseudomonadota</taxon>
        <taxon>Gammaproteobacteria</taxon>
        <taxon>Oceanospirillales</taxon>
        <taxon>Pleioneaceae</taxon>
        <taxon>Pleionea</taxon>
    </lineage>
</organism>
<dbReference type="PANTHER" id="PTHR11061">
    <property type="entry name" value="RNA M5U METHYLTRANSFERASE"/>
    <property type="match status" value="1"/>
</dbReference>
<evidence type="ECO:0000313" key="15">
    <source>
        <dbReference type="EMBL" id="PWK44403.1"/>
    </source>
</evidence>
<dbReference type="EMBL" id="QGGU01000015">
    <property type="protein sequence ID" value="PWK44403.1"/>
    <property type="molecule type" value="Genomic_DNA"/>
</dbReference>
<feature type="binding site" evidence="11 12">
    <location>
        <position position="327"/>
    </location>
    <ligand>
        <name>S-adenosyl-L-methionine</name>
        <dbReference type="ChEBI" id="CHEBI:59789"/>
    </ligand>
</feature>
<accession>A0A316FBQ6</accession>
<dbReference type="Proteomes" id="UP000245790">
    <property type="component" value="Unassembled WGS sequence"/>
</dbReference>
<evidence type="ECO:0000256" key="7">
    <source>
        <dbReference type="ARBA" id="ARBA00023004"/>
    </source>
</evidence>
<evidence type="ECO:0000256" key="13">
    <source>
        <dbReference type="PROSITE-ProRule" id="PRU10015"/>
    </source>
</evidence>
<dbReference type="NCBIfam" id="TIGR00479">
    <property type="entry name" value="rumA"/>
    <property type="match status" value="1"/>
</dbReference>
<keyword evidence="1 11" id="KW-0004">4Fe-4S</keyword>
<dbReference type="PROSITE" id="PS01230">
    <property type="entry name" value="TRMA_1"/>
    <property type="match status" value="1"/>
</dbReference>
<evidence type="ECO:0000259" key="14">
    <source>
        <dbReference type="PROSITE" id="PS50926"/>
    </source>
</evidence>
<evidence type="ECO:0000256" key="9">
    <source>
        <dbReference type="ARBA" id="ARBA00052756"/>
    </source>
</evidence>
<feature type="binding site" evidence="11">
    <location>
        <position position="167"/>
    </location>
    <ligand>
        <name>[4Fe-4S] cluster</name>
        <dbReference type="ChEBI" id="CHEBI:49883"/>
    </ligand>
</feature>